<dbReference type="PANTHER" id="PTHR47221">
    <property type="entry name" value="FIBRINOGEN ALPHA CHAIN"/>
    <property type="match status" value="1"/>
</dbReference>
<keyword evidence="5" id="KW-0245">EGF-like domain</keyword>
<dbReference type="PROSITE" id="PS50948">
    <property type="entry name" value="PAN"/>
    <property type="match status" value="2"/>
</dbReference>
<evidence type="ECO:0000256" key="5">
    <source>
        <dbReference type="PROSITE-ProRule" id="PRU00076"/>
    </source>
</evidence>
<dbReference type="InterPro" id="IPR037579">
    <property type="entry name" value="FIB_ANG-like"/>
</dbReference>
<dbReference type="EMBL" id="CALNXK010000405">
    <property type="protein sequence ID" value="CAH3184935.1"/>
    <property type="molecule type" value="Genomic_DNA"/>
</dbReference>
<feature type="domain" description="Apple" evidence="8">
    <location>
        <begin position="877"/>
        <end position="957"/>
    </location>
</feature>
<evidence type="ECO:0000313" key="11">
    <source>
        <dbReference type="Proteomes" id="UP001159405"/>
    </source>
</evidence>
<feature type="signal peptide" evidence="6">
    <location>
        <begin position="1"/>
        <end position="16"/>
    </location>
</feature>
<keyword evidence="6" id="KW-0732">Signal</keyword>
<feature type="disulfide bond" evidence="5">
    <location>
        <begin position="572"/>
        <end position="581"/>
    </location>
</feature>
<feature type="domain" description="Fibrinogen C-terminal" evidence="9">
    <location>
        <begin position="144"/>
        <end position="364"/>
    </location>
</feature>
<comment type="subcellular location">
    <subcellularLocation>
        <location evidence="1">Secreted</location>
    </subcellularLocation>
</comment>
<evidence type="ECO:0000256" key="6">
    <source>
        <dbReference type="SAM" id="SignalP"/>
    </source>
</evidence>
<feature type="disulfide bond" evidence="5">
    <location>
        <begin position="119"/>
        <end position="136"/>
    </location>
</feature>
<dbReference type="PROSITE" id="PS51406">
    <property type="entry name" value="FIBRINOGEN_C_2"/>
    <property type="match status" value="3"/>
</dbReference>
<dbReference type="SUPFAM" id="SSF56496">
    <property type="entry name" value="Fibrinogen C-terminal domain-like"/>
    <property type="match status" value="3"/>
</dbReference>
<reference evidence="10 11" key="1">
    <citation type="submission" date="2022-05" db="EMBL/GenBank/DDBJ databases">
        <authorList>
            <consortium name="Genoscope - CEA"/>
            <person name="William W."/>
        </authorList>
    </citation>
    <scope>NUCLEOTIDE SEQUENCE [LARGE SCALE GENOMIC DNA]</scope>
</reference>
<evidence type="ECO:0000259" key="8">
    <source>
        <dbReference type="PROSITE" id="PS50948"/>
    </source>
</evidence>
<feature type="chain" id="PRO_5045197561" evidence="6">
    <location>
        <begin position="17"/>
        <end position="1199"/>
    </location>
</feature>
<comment type="caution">
    <text evidence="10">The sequence shown here is derived from an EMBL/GenBank/DDBJ whole genome shotgun (WGS) entry which is preliminary data.</text>
</comment>
<dbReference type="Pfam" id="PF00147">
    <property type="entry name" value="Fibrinogen_C"/>
    <property type="match status" value="3"/>
</dbReference>
<dbReference type="InterPro" id="IPR002181">
    <property type="entry name" value="Fibrinogen_a/b/g_C_dom"/>
</dbReference>
<feature type="disulfide bond" evidence="5">
    <location>
        <begin position="138"/>
        <end position="147"/>
    </location>
</feature>
<keyword evidence="3 5" id="KW-1015">Disulfide bond</keyword>
<sequence>MLLLTLIVFSLTTVHSTSRISAPDFQAVNFAKAKEMRKLNGSVIKQVDVMSENECSLQCISDERCLPYNFGNKRNKSGTFVCELSDSDRFLGFGNFKEDVNFTYRGMQSICESSNHLSCGNKGICIPDYFRSSFECKCHAGYVGIPCKEMKSCFELSKNGFTSNGVYYIIPDGGKPIQVLCDMTTEGGGWTVFQRRLDGSVDFQLDWEFYKNGFGDLSGEFWLGNSNLHRLTAKTDVLLRIDLEDFDGNIPYAEYSTFKVADEGDKCRILLGGYNGTAGDSMAGTSLHNMQFSTKERDNYLSRINCAVRHKGGWWHNNCCWANLNGLYYGGEYSSKYGDGVKWVTLRGQFYSFKRTEMKVKPKFLAAHLACELSWSSHEKLRILKLSASQLMLKVCQRARASLPCRPYSFARRSPRACSWGSNDRISTPGLKAVNFAKAKEGRRLKGSVIQAIEVESEGACRLLCVNEERCRSYNFGITINKGGGSLCQLSDSDRFAEAGNFTEDGNFKITIKTQNTLSNGTKSCPLKNERFNDYKKDTNHDSVCESSNLNPCGDKGICIPDYFKDSFTCKCDNGYGGIPCVTMKDCSKLGETGFSSSGVYYIIPDGGSPMQVFCDLITNGGGWTVFQKRLDGSVDFFRNWESYKNGFGDLNKEFCLGNDNLHRLTFSEDVMLRVDMEDFDSNIKYAEYTTFQVADEADKYRILIGGYSGTAGDSLTYTSEVNKIASNMQFTTKDADNDLSPISCAQRHSGGWWFSRCSSANPNGLYHNGPYSGQYSDGAKWVTFRGHFYSLKRIEMKLKPKTRWTFVKFMVCSCVCFPKETTINAIEFILSANHFFIRLPAPPSKMFFLHLIVFFVTTVHSTSRISALEFRAVNFAQAKERRKLNGSVIKQVDVMSEDECSLQCVGDERCLSYNFGNTRNESGTFVCELSDSNRFFGFGNFTEDDNFTYRGMQSVCESSSKNPPCGDKGICIPDYSKESFRCKCDDGYEGIPCDTMKDCSKLGKTGFSSNGVYHINPDNGSPMQVLCDLITNGGGWTVFQKRLDGSVDFFRNWESYKNGFGDLNKEFWLGNDKLHRLTFSDDVMLRVDMEDFDGNITYAEYTTFQVADETDKYRIVIGGYSGTAGDSLADDFENNMQFSTKDADNDHSPHSCAQRHSGGWWFNKCSLANPNGLYHNGPYSGQYANGAKWATFRDNFIH</sequence>
<dbReference type="SMART" id="SM00181">
    <property type="entry name" value="EGF"/>
    <property type="match status" value="3"/>
</dbReference>
<dbReference type="InterPro" id="IPR014716">
    <property type="entry name" value="Fibrinogen_a/b/g_C_1"/>
</dbReference>
<feature type="domain" description="Apple" evidence="8">
    <location>
        <begin position="418"/>
        <end position="515"/>
    </location>
</feature>
<dbReference type="InterPro" id="IPR020837">
    <property type="entry name" value="Fibrinogen_CS"/>
</dbReference>
<dbReference type="PANTHER" id="PTHR47221:SF5">
    <property type="entry name" value="FIBRINOGEN C-TERMINAL DOMAIN-CONTAINING PROTEIN"/>
    <property type="match status" value="1"/>
</dbReference>
<evidence type="ECO:0000256" key="1">
    <source>
        <dbReference type="ARBA" id="ARBA00004613"/>
    </source>
</evidence>
<feature type="disulfide bond" evidence="5">
    <location>
        <begin position="985"/>
        <end position="994"/>
    </location>
</feature>
<keyword evidence="2" id="KW-0964">Secreted</keyword>
<dbReference type="PROSITE" id="PS50026">
    <property type="entry name" value="EGF_3"/>
    <property type="match status" value="3"/>
</dbReference>
<evidence type="ECO:0000259" key="7">
    <source>
        <dbReference type="PROSITE" id="PS50026"/>
    </source>
</evidence>
<feature type="domain" description="EGF-like" evidence="7">
    <location>
        <begin position="541"/>
        <end position="582"/>
    </location>
</feature>
<dbReference type="NCBIfam" id="NF040941">
    <property type="entry name" value="GGGWT_bact"/>
    <property type="match status" value="3"/>
</dbReference>
<dbReference type="CDD" id="cd00087">
    <property type="entry name" value="FReD"/>
    <property type="match status" value="3"/>
</dbReference>
<name>A0ABN8S3P8_9CNID</name>
<dbReference type="Pfam" id="PF00024">
    <property type="entry name" value="PAN_1"/>
    <property type="match status" value="3"/>
</dbReference>
<dbReference type="SMART" id="SM00186">
    <property type="entry name" value="FBG"/>
    <property type="match status" value="3"/>
</dbReference>
<evidence type="ECO:0000256" key="4">
    <source>
        <dbReference type="ARBA" id="ARBA00023180"/>
    </source>
</evidence>
<keyword evidence="11" id="KW-1185">Reference proteome</keyword>
<protein>
    <submittedName>
        <fullName evidence="10">Uncharacterized protein</fullName>
    </submittedName>
</protein>
<dbReference type="InterPro" id="IPR036056">
    <property type="entry name" value="Fibrinogen-like_C"/>
</dbReference>
<keyword evidence="4" id="KW-0325">Glycoprotein</keyword>
<organism evidence="10 11">
    <name type="scientific">Porites lobata</name>
    <dbReference type="NCBI Taxonomy" id="104759"/>
    <lineage>
        <taxon>Eukaryota</taxon>
        <taxon>Metazoa</taxon>
        <taxon>Cnidaria</taxon>
        <taxon>Anthozoa</taxon>
        <taxon>Hexacorallia</taxon>
        <taxon>Scleractinia</taxon>
        <taxon>Fungiina</taxon>
        <taxon>Poritidae</taxon>
        <taxon>Porites</taxon>
    </lineage>
</organism>
<dbReference type="SUPFAM" id="SSF57196">
    <property type="entry name" value="EGF/Laminin"/>
    <property type="match status" value="1"/>
</dbReference>
<accession>A0ABN8S3P8</accession>
<proteinExistence type="predicted"/>
<evidence type="ECO:0000256" key="2">
    <source>
        <dbReference type="ARBA" id="ARBA00022525"/>
    </source>
</evidence>
<feature type="domain" description="Fibrinogen C-terminal" evidence="9">
    <location>
        <begin position="991"/>
        <end position="1199"/>
    </location>
</feature>
<feature type="disulfide bond" evidence="5">
    <location>
        <begin position="553"/>
        <end position="570"/>
    </location>
</feature>
<dbReference type="InterPro" id="IPR000742">
    <property type="entry name" value="EGF"/>
</dbReference>
<evidence type="ECO:0000313" key="10">
    <source>
        <dbReference type="EMBL" id="CAH3184935.1"/>
    </source>
</evidence>
<feature type="disulfide bond" evidence="5">
    <location>
        <begin position="966"/>
        <end position="983"/>
    </location>
</feature>
<dbReference type="PROSITE" id="PS00022">
    <property type="entry name" value="EGF_1"/>
    <property type="match status" value="3"/>
</dbReference>
<dbReference type="Gene3D" id="3.90.215.10">
    <property type="entry name" value="Gamma Fibrinogen, chain A, domain 1"/>
    <property type="match status" value="3"/>
</dbReference>
<comment type="caution">
    <text evidence="5">Lacks conserved residue(s) required for the propagation of feature annotation.</text>
</comment>
<dbReference type="PROSITE" id="PS00514">
    <property type="entry name" value="FIBRINOGEN_C_1"/>
    <property type="match status" value="2"/>
</dbReference>
<feature type="domain" description="EGF-like" evidence="7">
    <location>
        <begin position="107"/>
        <end position="148"/>
    </location>
</feature>
<dbReference type="SMART" id="SM00473">
    <property type="entry name" value="PAN_AP"/>
    <property type="match status" value="3"/>
</dbReference>
<dbReference type="InterPro" id="IPR003609">
    <property type="entry name" value="Pan_app"/>
</dbReference>
<feature type="domain" description="EGF-like" evidence="7">
    <location>
        <begin position="953"/>
        <end position="995"/>
    </location>
</feature>
<dbReference type="Proteomes" id="UP001159405">
    <property type="component" value="Unassembled WGS sequence"/>
</dbReference>
<feature type="domain" description="Fibrinogen C-terminal" evidence="9">
    <location>
        <begin position="578"/>
        <end position="803"/>
    </location>
</feature>
<evidence type="ECO:0000256" key="3">
    <source>
        <dbReference type="ARBA" id="ARBA00023157"/>
    </source>
</evidence>
<dbReference type="PROSITE" id="PS01186">
    <property type="entry name" value="EGF_2"/>
    <property type="match status" value="3"/>
</dbReference>
<evidence type="ECO:0000259" key="9">
    <source>
        <dbReference type="PROSITE" id="PS51406"/>
    </source>
</evidence>
<gene>
    <name evidence="10" type="ORF">PLOB_00031713</name>
</gene>